<dbReference type="PANTHER" id="PTHR46825">
    <property type="entry name" value="D-ALANYL-D-ALANINE-CARBOXYPEPTIDASE/ENDOPEPTIDASE AMPH"/>
    <property type="match status" value="1"/>
</dbReference>
<accession>A0A6G0XEM9</accession>
<comment type="caution">
    <text evidence="3">The sequence shown here is derived from an EMBL/GenBank/DDBJ whole genome shotgun (WGS) entry which is preliminary data.</text>
</comment>
<evidence type="ECO:0000259" key="2">
    <source>
        <dbReference type="Pfam" id="PF00144"/>
    </source>
</evidence>
<reference evidence="3 4" key="1">
    <citation type="submission" date="2019-07" db="EMBL/GenBank/DDBJ databases">
        <title>Genomics analysis of Aphanomyces spp. identifies a new class of oomycete effector associated with host adaptation.</title>
        <authorList>
            <person name="Gaulin E."/>
        </authorList>
    </citation>
    <scope>NUCLEOTIDE SEQUENCE [LARGE SCALE GENOMIC DNA]</scope>
    <source>
        <strain evidence="3 4">ATCC 201684</strain>
    </source>
</reference>
<sequence length="523" mass="56851">MKLIQAMLAMIYAVGCAVAQDSVDAKVKRAADFIQNRLVEAKIPGMAISVVYQNKTVLAQGFGTKEFGNPDAPVLDTTLFQIGSNTKTFIAVALAKLKDDNKLNWTDPVVKHLPWFQLYDKYAQKLTTIQDFLTHNSVFGDHEGDLPTNLGGFGNERQSVEALKYLETSPRVGAGFAYSNLGYNVLGQVIEAISGQTWHDYLRDAIWAPLGMTSTYGYADAAPSGERSWGHDICNGTVAGPYDVTSTMGAKDMATFSKFILAKGSPLFKSSAVISELVTGHHSYSMTKLSATLNGYEFEPDGNAVAAGYGFDIVGQILFGHHYFTKNGAMVTHRSQVGYVPDAGLAVTVMWNANHDKGFASEQFRLSWMTSYLAGIFLDVNQTKLSLQFQSAMDSSNKLIPFKTCDAHFFGGKPWPSDNNTVGEPSPWVGKYTPPVSGQYYGTISITQDDRGKLNLQYGKYNSTMVLETKDNYILTTAVAGPITRRVLFSKTASGAPVLQIPDYLVAVRGSAVHACGDGNALL</sequence>
<dbReference type="VEuPathDB" id="FungiDB:AeMF1_012149"/>
<feature type="signal peptide" evidence="1">
    <location>
        <begin position="1"/>
        <end position="19"/>
    </location>
</feature>
<dbReference type="InterPro" id="IPR050491">
    <property type="entry name" value="AmpC-like"/>
</dbReference>
<feature type="chain" id="PRO_5026212076" description="Beta-lactamase-related domain-containing protein" evidence="1">
    <location>
        <begin position="20"/>
        <end position="523"/>
    </location>
</feature>
<dbReference type="Proteomes" id="UP000481153">
    <property type="component" value="Unassembled WGS sequence"/>
</dbReference>
<evidence type="ECO:0000256" key="1">
    <source>
        <dbReference type="SAM" id="SignalP"/>
    </source>
</evidence>
<dbReference type="InterPro" id="IPR012338">
    <property type="entry name" value="Beta-lactam/transpept-like"/>
</dbReference>
<keyword evidence="1" id="KW-0732">Signal</keyword>
<dbReference type="SUPFAM" id="SSF56601">
    <property type="entry name" value="beta-lactamase/transpeptidase-like"/>
    <property type="match status" value="1"/>
</dbReference>
<dbReference type="Pfam" id="PF00144">
    <property type="entry name" value="Beta-lactamase"/>
    <property type="match status" value="1"/>
</dbReference>
<dbReference type="AlphaFoldDB" id="A0A6G0XEM9"/>
<dbReference type="EMBL" id="VJMJ01000073">
    <property type="protein sequence ID" value="KAF0738531.1"/>
    <property type="molecule type" value="Genomic_DNA"/>
</dbReference>
<organism evidence="3 4">
    <name type="scientific">Aphanomyces euteiches</name>
    <dbReference type="NCBI Taxonomy" id="100861"/>
    <lineage>
        <taxon>Eukaryota</taxon>
        <taxon>Sar</taxon>
        <taxon>Stramenopiles</taxon>
        <taxon>Oomycota</taxon>
        <taxon>Saprolegniomycetes</taxon>
        <taxon>Saprolegniales</taxon>
        <taxon>Verrucalvaceae</taxon>
        <taxon>Aphanomyces</taxon>
    </lineage>
</organism>
<keyword evidence="4" id="KW-1185">Reference proteome</keyword>
<dbReference type="InterPro" id="IPR001466">
    <property type="entry name" value="Beta-lactam-related"/>
</dbReference>
<proteinExistence type="predicted"/>
<evidence type="ECO:0000313" key="3">
    <source>
        <dbReference type="EMBL" id="KAF0738531.1"/>
    </source>
</evidence>
<name>A0A6G0XEM9_9STRA</name>
<protein>
    <recommendedName>
        <fullName evidence="2">Beta-lactamase-related domain-containing protein</fullName>
    </recommendedName>
</protein>
<feature type="domain" description="Beta-lactamase-related" evidence="2">
    <location>
        <begin position="32"/>
        <end position="361"/>
    </location>
</feature>
<gene>
    <name evidence="3" type="ORF">Ae201684_005643</name>
</gene>
<evidence type="ECO:0000313" key="4">
    <source>
        <dbReference type="Proteomes" id="UP000481153"/>
    </source>
</evidence>
<dbReference type="Gene3D" id="3.40.710.10">
    <property type="entry name" value="DD-peptidase/beta-lactamase superfamily"/>
    <property type="match status" value="1"/>
</dbReference>
<dbReference type="PANTHER" id="PTHR46825:SF9">
    <property type="entry name" value="BETA-LACTAMASE-RELATED DOMAIN-CONTAINING PROTEIN"/>
    <property type="match status" value="1"/>
</dbReference>